<dbReference type="GO" id="GO:0046872">
    <property type="term" value="F:metal ion binding"/>
    <property type="evidence" value="ECO:0007669"/>
    <property type="project" value="InterPro"/>
</dbReference>
<dbReference type="Gene3D" id="3.30.1490.20">
    <property type="entry name" value="ATP-grasp fold, A domain"/>
    <property type="match status" value="1"/>
</dbReference>
<dbReference type="GO" id="GO:0016874">
    <property type="term" value="F:ligase activity"/>
    <property type="evidence" value="ECO:0007669"/>
    <property type="project" value="UniProtKB-KW"/>
</dbReference>
<dbReference type="InterPro" id="IPR011761">
    <property type="entry name" value="ATP-grasp"/>
</dbReference>
<organism evidence="6 7">
    <name type="scientific">Moryella indoligenes</name>
    <dbReference type="NCBI Taxonomy" id="371674"/>
    <lineage>
        <taxon>Bacteria</taxon>
        <taxon>Bacillati</taxon>
        <taxon>Bacillota</taxon>
        <taxon>Clostridia</taxon>
        <taxon>Lachnospirales</taxon>
        <taxon>Lachnospiraceae</taxon>
        <taxon>Moryella</taxon>
    </lineage>
</organism>
<gene>
    <name evidence="6" type="ORF">J2S20_000253</name>
</gene>
<keyword evidence="3 4" id="KW-0067">ATP-binding</keyword>
<dbReference type="InterPro" id="IPR052032">
    <property type="entry name" value="ATP-dep_AA_Ligase"/>
</dbReference>
<evidence type="ECO:0000256" key="3">
    <source>
        <dbReference type="ARBA" id="ARBA00022840"/>
    </source>
</evidence>
<name>A0AAE3V8E2_9FIRM</name>
<dbReference type="RefSeq" id="WP_307252186.1">
    <property type="nucleotide sequence ID" value="NZ_JAUSTO010000001.1"/>
</dbReference>
<protein>
    <recommendedName>
        <fullName evidence="5">ATP-grasp domain-containing protein</fullName>
    </recommendedName>
</protein>
<accession>A0AAE3V8E2</accession>
<reference evidence="6" key="1">
    <citation type="submission" date="2023-07" db="EMBL/GenBank/DDBJ databases">
        <title>Genomic Encyclopedia of Type Strains, Phase IV (KMG-IV): sequencing the most valuable type-strain genomes for metagenomic binning, comparative biology and taxonomic classification.</title>
        <authorList>
            <person name="Goeker M."/>
        </authorList>
    </citation>
    <scope>NUCLEOTIDE SEQUENCE</scope>
    <source>
        <strain evidence="6">DSM 19659</strain>
    </source>
</reference>
<dbReference type="EMBL" id="JAUSTO010000001">
    <property type="protein sequence ID" value="MDQ0151579.1"/>
    <property type="molecule type" value="Genomic_DNA"/>
</dbReference>
<dbReference type="Proteomes" id="UP001241537">
    <property type="component" value="Unassembled WGS sequence"/>
</dbReference>
<dbReference type="Gene3D" id="3.30.470.20">
    <property type="entry name" value="ATP-grasp fold, B domain"/>
    <property type="match status" value="1"/>
</dbReference>
<feature type="domain" description="ATP-grasp" evidence="5">
    <location>
        <begin position="118"/>
        <end position="315"/>
    </location>
</feature>
<dbReference type="InterPro" id="IPR003806">
    <property type="entry name" value="ATP-grasp_PylC-type"/>
</dbReference>
<dbReference type="AlphaFoldDB" id="A0AAE3V8E2"/>
<evidence type="ECO:0000313" key="7">
    <source>
        <dbReference type="Proteomes" id="UP001241537"/>
    </source>
</evidence>
<sequence length="396" mass="46140">MNFIFISPHFPSNHWKYCDRLHKDGVNVLGIGDIPYASLDPELTSVLTEYYRVDSMQDYDQMFRAVAFFSFKYGKIDWIESNNEYWLRQDARLRTDFNIKTGVQASDVSRFRSKSEMKQFYKKAGVPVPKHIIVSDRKAAEDFIREVGYPVIIKPDEGLGSRHTWKLENKKMLAHFFEELPEERYVMEEFVEGDICCYDAIIDSYGEPLFESETVWPPSIADIVNEQRDLSYCVMAEMPEKFREIGRATVEAFGVRSRFVHLEFFRLTEAKPGLGELGDYVGLEVNMRPAGGYTTDMMNYAHATDVYQIWADMIALDANVLSDPRHDHYCVYAGQRDRYNYLHSTQDIQAKFGRQIVMAEEMPEIMAPTMGNRMYTARFASFEEAESFVKYVQKKR</sequence>
<evidence type="ECO:0000256" key="1">
    <source>
        <dbReference type="ARBA" id="ARBA00022598"/>
    </source>
</evidence>
<evidence type="ECO:0000259" key="5">
    <source>
        <dbReference type="PROSITE" id="PS50975"/>
    </source>
</evidence>
<dbReference type="PROSITE" id="PS50975">
    <property type="entry name" value="ATP_GRASP"/>
    <property type="match status" value="1"/>
</dbReference>
<keyword evidence="2 4" id="KW-0547">Nucleotide-binding</keyword>
<dbReference type="PANTHER" id="PTHR43585">
    <property type="entry name" value="FUMIPYRROLE BIOSYNTHESIS PROTEIN C"/>
    <property type="match status" value="1"/>
</dbReference>
<evidence type="ECO:0000256" key="2">
    <source>
        <dbReference type="ARBA" id="ARBA00022741"/>
    </source>
</evidence>
<keyword evidence="1" id="KW-0436">Ligase</keyword>
<comment type="caution">
    <text evidence="6">The sequence shown here is derived from an EMBL/GenBank/DDBJ whole genome shotgun (WGS) entry which is preliminary data.</text>
</comment>
<keyword evidence="7" id="KW-1185">Reference proteome</keyword>
<proteinExistence type="predicted"/>
<dbReference type="Gene3D" id="3.40.50.20">
    <property type="match status" value="1"/>
</dbReference>
<dbReference type="SUPFAM" id="SSF56059">
    <property type="entry name" value="Glutathione synthetase ATP-binding domain-like"/>
    <property type="match status" value="1"/>
</dbReference>
<dbReference type="Pfam" id="PF02655">
    <property type="entry name" value="ATP-grasp_3"/>
    <property type="match status" value="1"/>
</dbReference>
<dbReference type="GO" id="GO:0005524">
    <property type="term" value="F:ATP binding"/>
    <property type="evidence" value="ECO:0007669"/>
    <property type="project" value="UniProtKB-UniRule"/>
</dbReference>
<evidence type="ECO:0000256" key="4">
    <source>
        <dbReference type="PROSITE-ProRule" id="PRU00409"/>
    </source>
</evidence>
<dbReference type="InterPro" id="IPR013815">
    <property type="entry name" value="ATP_grasp_subdomain_1"/>
</dbReference>
<dbReference type="PANTHER" id="PTHR43585:SF2">
    <property type="entry name" value="ATP-GRASP ENZYME FSQD"/>
    <property type="match status" value="1"/>
</dbReference>
<evidence type="ECO:0000313" key="6">
    <source>
        <dbReference type="EMBL" id="MDQ0151579.1"/>
    </source>
</evidence>